<organism evidence="2 3">
    <name type="scientific">Rhamnella rubrinervis</name>
    <dbReference type="NCBI Taxonomy" id="2594499"/>
    <lineage>
        <taxon>Eukaryota</taxon>
        <taxon>Viridiplantae</taxon>
        <taxon>Streptophyta</taxon>
        <taxon>Embryophyta</taxon>
        <taxon>Tracheophyta</taxon>
        <taxon>Spermatophyta</taxon>
        <taxon>Magnoliopsida</taxon>
        <taxon>eudicotyledons</taxon>
        <taxon>Gunneridae</taxon>
        <taxon>Pentapetalae</taxon>
        <taxon>rosids</taxon>
        <taxon>fabids</taxon>
        <taxon>Rosales</taxon>
        <taxon>Rhamnaceae</taxon>
        <taxon>rhamnoid group</taxon>
        <taxon>Rhamneae</taxon>
        <taxon>Rhamnella</taxon>
    </lineage>
</organism>
<dbReference type="OrthoDB" id="1160304at2759"/>
<dbReference type="Proteomes" id="UP000796880">
    <property type="component" value="Unassembled WGS sequence"/>
</dbReference>
<dbReference type="PANTHER" id="PTHR34956:SF1">
    <property type="entry name" value="DUF4005 DOMAIN-CONTAINING PROTEIN"/>
    <property type="match status" value="1"/>
</dbReference>
<name>A0A8K0DN77_9ROSA</name>
<sequence>MEFDYCLQSSYGDHDQEVKVMRQSDVDRHELNKEGGEDGDGDEEDDIFYAEIRRQILLLTADDEEEGLPESRNGSPNSWSSACKGVRGGCYPSGNFNGWDSERRGLSMPIWVSNLWRNGNGTGVFIPKINNSRRNHRLRRNMNHERMTKIYKPVENKSR</sequence>
<evidence type="ECO:0000313" key="2">
    <source>
        <dbReference type="EMBL" id="KAF3431821.1"/>
    </source>
</evidence>
<feature type="region of interest" description="Disordered" evidence="1">
    <location>
        <begin position="61"/>
        <end position="80"/>
    </location>
</feature>
<evidence type="ECO:0000313" key="3">
    <source>
        <dbReference type="Proteomes" id="UP000796880"/>
    </source>
</evidence>
<protein>
    <submittedName>
        <fullName evidence="2">Uncharacterized protein</fullName>
    </submittedName>
</protein>
<dbReference type="EMBL" id="VOIH02000012">
    <property type="protein sequence ID" value="KAF3431821.1"/>
    <property type="molecule type" value="Genomic_DNA"/>
</dbReference>
<dbReference type="AlphaFoldDB" id="A0A8K0DN77"/>
<feature type="compositionally biased region" description="Basic and acidic residues" evidence="1">
    <location>
        <begin position="16"/>
        <end position="36"/>
    </location>
</feature>
<comment type="caution">
    <text evidence="2">The sequence shown here is derived from an EMBL/GenBank/DDBJ whole genome shotgun (WGS) entry which is preliminary data.</text>
</comment>
<reference evidence="2" key="1">
    <citation type="submission" date="2020-03" db="EMBL/GenBank/DDBJ databases">
        <title>A high-quality chromosome-level genome assembly of a woody plant with both climbing and erect habits, Rhamnella rubrinervis.</title>
        <authorList>
            <person name="Lu Z."/>
            <person name="Yang Y."/>
            <person name="Zhu X."/>
            <person name="Sun Y."/>
        </authorList>
    </citation>
    <scope>NUCLEOTIDE SEQUENCE</scope>
    <source>
        <strain evidence="2">BYM</strain>
        <tissue evidence="2">Leaf</tissue>
    </source>
</reference>
<dbReference type="PANTHER" id="PTHR34956">
    <property type="entry name" value="OS05G0397300 PROTEIN"/>
    <property type="match status" value="1"/>
</dbReference>
<feature type="region of interest" description="Disordered" evidence="1">
    <location>
        <begin position="16"/>
        <end position="44"/>
    </location>
</feature>
<proteinExistence type="predicted"/>
<gene>
    <name evidence="2" type="ORF">FNV43_RR26557</name>
</gene>
<evidence type="ECO:0000256" key="1">
    <source>
        <dbReference type="SAM" id="MobiDB-lite"/>
    </source>
</evidence>
<accession>A0A8K0DN77</accession>
<keyword evidence="3" id="KW-1185">Reference proteome</keyword>